<proteinExistence type="predicted"/>
<feature type="compositionally biased region" description="Acidic residues" evidence="1">
    <location>
        <begin position="489"/>
        <end position="500"/>
    </location>
</feature>
<reference evidence="2" key="1">
    <citation type="submission" date="2020-05" db="EMBL/GenBank/DDBJ databases">
        <authorList>
            <person name="Chiriac C."/>
            <person name="Salcher M."/>
            <person name="Ghai R."/>
            <person name="Kavagutti S V."/>
        </authorList>
    </citation>
    <scope>NUCLEOTIDE SEQUENCE</scope>
</reference>
<organism evidence="2">
    <name type="scientific">uncultured Caudovirales phage</name>
    <dbReference type="NCBI Taxonomy" id="2100421"/>
    <lineage>
        <taxon>Viruses</taxon>
        <taxon>Duplodnaviria</taxon>
        <taxon>Heunggongvirae</taxon>
        <taxon>Uroviricota</taxon>
        <taxon>Caudoviricetes</taxon>
        <taxon>Peduoviridae</taxon>
        <taxon>Maltschvirus</taxon>
        <taxon>Maltschvirus maltsch</taxon>
    </lineage>
</organism>
<evidence type="ECO:0000313" key="2">
    <source>
        <dbReference type="EMBL" id="CAB5226156.1"/>
    </source>
</evidence>
<accession>A0A6J7X6A6</accession>
<name>A0A6J7X6A6_9CAUD</name>
<gene>
    <name evidence="2" type="ORF">UFOVP755_62</name>
</gene>
<feature type="compositionally biased region" description="Polar residues" evidence="1">
    <location>
        <begin position="517"/>
        <end position="529"/>
    </location>
</feature>
<dbReference type="InterPro" id="IPR021145">
    <property type="entry name" value="Portal_protein_SPP1_Gp6-like"/>
</dbReference>
<feature type="compositionally biased region" description="Basic and acidic residues" evidence="1">
    <location>
        <begin position="538"/>
        <end position="554"/>
    </location>
</feature>
<protein>
    <submittedName>
        <fullName evidence="2">Portal protein</fullName>
    </submittedName>
</protein>
<dbReference type="Pfam" id="PF05133">
    <property type="entry name" value="SPP1_portal"/>
    <property type="match status" value="1"/>
</dbReference>
<evidence type="ECO:0000256" key="1">
    <source>
        <dbReference type="SAM" id="MobiDB-lite"/>
    </source>
</evidence>
<feature type="region of interest" description="Disordered" evidence="1">
    <location>
        <begin position="489"/>
        <end position="554"/>
    </location>
</feature>
<dbReference type="EMBL" id="LR798356">
    <property type="protein sequence ID" value="CAB5226156.1"/>
    <property type="molecule type" value="Genomic_DNA"/>
</dbReference>
<sequence length="554" mass="63229">MIIRSTPFGKVDSRVYSLIQGIETEHNWRLKRYDQFWNFYRGNQWGWTRSPDDSFVTINYCQRIVDTHVDFLMKGGFSVTIPDDPETEEYEPFELEFISNALEKVWKVNRRDHMALEMGQMGSITGDVFIKVSVRDDFLLGKKVPNIEIIPSQFVFPTFSGPYGPAKKIESVLIAYPKYSDQVIMQGVYGEEKRNIEWHAERWTSDSVTYYREDGSDVTEQNVLGIIPVVHIPNYPVVGDFFGRSDLFSVLSLQRELNEKATDISDVINYHGSPITIVKGAKIGNLEKGANRTWSIPADASIENLMLKGELEASIGFYNKIRSAMFEIAGIPEQVVAPTHQYQSGSAQALSYGPLLNARKAKIQTYSYGIKEVNVLILRMLELIDGDFADKFKDIPRTAKYNTEVVFPPALPRNEVQELQMSEGRLRLGLSSKKMEMEKLGMTRGEIRRVIQEQYEENRVNAEIQYNLGQINLDHLKEYQDFSDYIDSFESDNIRDDDGDPPQPQVGKGVMKFDNQGGIQFKQNRGNPNPTRPMPDSQGERLSLKRENTDSGGE</sequence>